<organism evidence="1 2">
    <name type="scientific">Malus baccata</name>
    <name type="common">Siberian crab apple</name>
    <name type="synonym">Pyrus baccata</name>
    <dbReference type="NCBI Taxonomy" id="106549"/>
    <lineage>
        <taxon>Eukaryota</taxon>
        <taxon>Viridiplantae</taxon>
        <taxon>Streptophyta</taxon>
        <taxon>Embryophyta</taxon>
        <taxon>Tracheophyta</taxon>
        <taxon>Spermatophyta</taxon>
        <taxon>Magnoliopsida</taxon>
        <taxon>eudicotyledons</taxon>
        <taxon>Gunneridae</taxon>
        <taxon>Pentapetalae</taxon>
        <taxon>rosids</taxon>
        <taxon>fabids</taxon>
        <taxon>Rosales</taxon>
        <taxon>Rosaceae</taxon>
        <taxon>Amygdaloideae</taxon>
        <taxon>Maleae</taxon>
        <taxon>Malus</taxon>
    </lineage>
</organism>
<protein>
    <submittedName>
        <fullName evidence="1">Uncharacterized protein</fullName>
    </submittedName>
</protein>
<gene>
    <name evidence="1" type="ORF">C1H46_021048</name>
</gene>
<keyword evidence="2" id="KW-1185">Reference proteome</keyword>
<dbReference type="AlphaFoldDB" id="A0A540M4C5"/>
<dbReference type="EMBL" id="VIEB01000370">
    <property type="protein sequence ID" value="TQD93379.1"/>
    <property type="molecule type" value="Genomic_DNA"/>
</dbReference>
<dbReference type="Proteomes" id="UP000315295">
    <property type="component" value="Unassembled WGS sequence"/>
</dbReference>
<accession>A0A540M4C5</accession>
<reference evidence="1 2" key="1">
    <citation type="journal article" date="2019" name="G3 (Bethesda)">
        <title>Sequencing of a Wild Apple (Malus baccata) Genome Unravels the Differences Between Cultivated and Wild Apple Species Regarding Disease Resistance and Cold Tolerance.</title>
        <authorList>
            <person name="Chen X."/>
        </authorList>
    </citation>
    <scope>NUCLEOTIDE SEQUENCE [LARGE SCALE GENOMIC DNA]</scope>
    <source>
        <strain evidence="2">cv. Shandingzi</strain>
        <tissue evidence="1">Leaves</tissue>
    </source>
</reference>
<proteinExistence type="predicted"/>
<name>A0A540M4C5_MALBA</name>
<evidence type="ECO:0000313" key="2">
    <source>
        <dbReference type="Proteomes" id="UP000315295"/>
    </source>
</evidence>
<evidence type="ECO:0000313" key="1">
    <source>
        <dbReference type="EMBL" id="TQD93379.1"/>
    </source>
</evidence>
<sequence>MWIAPVCTLPHQILALVPPHHQPHLILLRRQRRPWSPPHHLHHHSFESIYTQQPTKARKENLRKATLNLNKKNSLGAVWFLGK</sequence>
<comment type="caution">
    <text evidence="1">The sequence shown here is derived from an EMBL/GenBank/DDBJ whole genome shotgun (WGS) entry which is preliminary data.</text>
</comment>